<gene>
    <name evidence="1" type="ORF">DS742_27495</name>
</gene>
<sequence>MTRLESIEKYLRPFFYNLVRKKVMIMEQQLTDCIPKEIEAFLWAAVERQKTDTWRPAYLSVFYLHSSSLTGIYQYQVRLMNEKMYFDDSFEEFEWFASFLYGTMLEEKAVLSYELKRNFVRVKEYEINHGLRLLAKEYKKVMEVYLMKIFCYLNENPAFMELEKKEPFHFLFGDYMGEIKSILIYEGGNIHVS</sequence>
<reference evidence="1 2" key="1">
    <citation type="submission" date="2018-07" db="EMBL/GenBank/DDBJ databases">
        <title>New species, Clostridium PI-S10-A1B.</title>
        <authorList>
            <person name="Krishna G."/>
            <person name="Summeta K."/>
            <person name="Shikha S."/>
            <person name="Prabhu P.B."/>
            <person name="Suresh K."/>
        </authorList>
    </citation>
    <scope>NUCLEOTIDE SEQUENCE [LARGE SCALE GENOMIC DNA]</scope>
    <source>
        <strain evidence="1 2">PI-S10-A1B</strain>
    </source>
</reference>
<evidence type="ECO:0000313" key="2">
    <source>
        <dbReference type="Proteomes" id="UP000260680"/>
    </source>
</evidence>
<dbReference type="RefSeq" id="WP_117420098.1">
    <property type="nucleotide sequence ID" value="NZ_QOHO01000121.1"/>
</dbReference>
<dbReference type="EMBL" id="QOHO01000121">
    <property type="protein sequence ID" value="RFZ75721.1"/>
    <property type="molecule type" value="Genomic_DNA"/>
</dbReference>
<accession>A0A3E2N483</accession>
<proteinExistence type="predicted"/>
<dbReference type="OrthoDB" id="1958485at2"/>
<dbReference type="Proteomes" id="UP000260680">
    <property type="component" value="Unassembled WGS sequence"/>
</dbReference>
<protein>
    <submittedName>
        <fullName evidence="1">Uncharacterized protein</fullName>
    </submittedName>
</protein>
<name>A0A3E2N483_9FIRM</name>
<comment type="caution">
    <text evidence="1">The sequence shown here is derived from an EMBL/GenBank/DDBJ whole genome shotgun (WGS) entry which is preliminary data.</text>
</comment>
<evidence type="ECO:0000313" key="1">
    <source>
        <dbReference type="EMBL" id="RFZ75721.1"/>
    </source>
</evidence>
<organism evidence="1 2">
    <name type="scientific">Lacrimispora amygdalina</name>
    <dbReference type="NCBI Taxonomy" id="253257"/>
    <lineage>
        <taxon>Bacteria</taxon>
        <taxon>Bacillati</taxon>
        <taxon>Bacillota</taxon>
        <taxon>Clostridia</taxon>
        <taxon>Lachnospirales</taxon>
        <taxon>Lachnospiraceae</taxon>
        <taxon>Lacrimispora</taxon>
    </lineage>
</organism>
<dbReference type="AlphaFoldDB" id="A0A3E2N483"/>